<name>A0ABU4RMS5_9HYPH</name>
<dbReference type="EMBL" id="JAXAFJ010000003">
    <property type="protein sequence ID" value="MDX6805901.1"/>
    <property type="molecule type" value="Genomic_DNA"/>
</dbReference>
<dbReference type="PANTHER" id="PTHR41523:SF7">
    <property type="entry name" value="HISTIDINE KINASE"/>
    <property type="match status" value="1"/>
</dbReference>
<keyword evidence="6 9" id="KW-0418">Kinase</keyword>
<evidence type="ECO:0000256" key="5">
    <source>
        <dbReference type="ARBA" id="ARBA00022741"/>
    </source>
</evidence>
<dbReference type="GO" id="GO:0016301">
    <property type="term" value="F:kinase activity"/>
    <property type="evidence" value="ECO:0007669"/>
    <property type="project" value="UniProtKB-KW"/>
</dbReference>
<dbReference type="InterPro" id="IPR036890">
    <property type="entry name" value="HATPase_C_sf"/>
</dbReference>
<evidence type="ECO:0000313" key="10">
    <source>
        <dbReference type="Proteomes" id="UP001274321"/>
    </source>
</evidence>
<evidence type="ECO:0000256" key="6">
    <source>
        <dbReference type="ARBA" id="ARBA00022777"/>
    </source>
</evidence>
<dbReference type="EC" id="2.7.13.3" evidence="2"/>
<evidence type="ECO:0000256" key="7">
    <source>
        <dbReference type="ARBA" id="ARBA00022840"/>
    </source>
</evidence>
<keyword evidence="4" id="KW-0808">Transferase</keyword>
<reference evidence="9 10" key="1">
    <citation type="submission" date="2023-11" db="EMBL/GenBank/DDBJ databases">
        <authorList>
            <person name="Bao R."/>
        </authorList>
    </citation>
    <scope>NUCLEOTIDE SEQUENCE [LARGE SCALE GENOMIC DNA]</scope>
    <source>
        <strain evidence="9 10">PJ23</strain>
    </source>
</reference>
<accession>A0ABU4RMS5</accession>
<keyword evidence="10" id="KW-1185">Reference proteome</keyword>
<evidence type="ECO:0000256" key="1">
    <source>
        <dbReference type="ARBA" id="ARBA00000085"/>
    </source>
</evidence>
<feature type="domain" description="Signal transduction histidine kinase HWE region" evidence="8">
    <location>
        <begin position="31"/>
        <end position="112"/>
    </location>
</feature>
<comment type="caution">
    <text evidence="9">The sequence shown here is derived from an EMBL/GenBank/DDBJ whole genome shotgun (WGS) entry which is preliminary data.</text>
</comment>
<organism evidence="9 10">
    <name type="scientific">Terrihabitans rhizophilus</name>
    <dbReference type="NCBI Taxonomy" id="3092662"/>
    <lineage>
        <taxon>Bacteria</taxon>
        <taxon>Pseudomonadati</taxon>
        <taxon>Pseudomonadota</taxon>
        <taxon>Alphaproteobacteria</taxon>
        <taxon>Hyphomicrobiales</taxon>
        <taxon>Terrihabitans</taxon>
    </lineage>
</organism>
<dbReference type="Proteomes" id="UP001274321">
    <property type="component" value="Unassembled WGS sequence"/>
</dbReference>
<keyword evidence="5" id="KW-0547">Nucleotide-binding</keyword>
<evidence type="ECO:0000313" key="9">
    <source>
        <dbReference type="EMBL" id="MDX6805901.1"/>
    </source>
</evidence>
<sequence>MDANDATRIAELEADNLRLRRLLDARGAPEELRHRLRSTVGMLRAIIRRSAESRAGDIESYIAHIEDRMDAIARAQSQADSRGWIDLHDLIAEELFRYGAGEGERAVLDGPCVRLRPRAGQILALAFHELAVNAIEHGVLGHAEGRVRVDWSLQDGGQRLGLLWQEQGARVQAEPVRSGFGTEVLTRMLRYELKAETDLAFERDGLRCSITMPMSDAVGTVHVP</sequence>
<dbReference type="SMART" id="SM00911">
    <property type="entry name" value="HWE_HK"/>
    <property type="match status" value="1"/>
</dbReference>
<dbReference type="InterPro" id="IPR011102">
    <property type="entry name" value="Sig_transdc_His_kinase_HWE"/>
</dbReference>
<comment type="catalytic activity">
    <reaction evidence="1">
        <text>ATP + protein L-histidine = ADP + protein N-phospho-L-histidine.</text>
        <dbReference type="EC" id="2.7.13.3"/>
    </reaction>
</comment>
<evidence type="ECO:0000259" key="8">
    <source>
        <dbReference type="SMART" id="SM00911"/>
    </source>
</evidence>
<keyword evidence="7" id="KW-0067">ATP-binding</keyword>
<evidence type="ECO:0000256" key="2">
    <source>
        <dbReference type="ARBA" id="ARBA00012438"/>
    </source>
</evidence>
<dbReference type="PANTHER" id="PTHR41523">
    <property type="entry name" value="TWO-COMPONENT SYSTEM SENSOR PROTEIN"/>
    <property type="match status" value="1"/>
</dbReference>
<dbReference type="RefSeq" id="WP_319844024.1">
    <property type="nucleotide sequence ID" value="NZ_JAXAFJ010000003.1"/>
</dbReference>
<dbReference type="Pfam" id="PF07536">
    <property type="entry name" value="HWE_HK"/>
    <property type="match status" value="1"/>
</dbReference>
<evidence type="ECO:0000256" key="4">
    <source>
        <dbReference type="ARBA" id="ARBA00022679"/>
    </source>
</evidence>
<keyword evidence="3" id="KW-0597">Phosphoprotein</keyword>
<proteinExistence type="predicted"/>
<evidence type="ECO:0000256" key="3">
    <source>
        <dbReference type="ARBA" id="ARBA00022553"/>
    </source>
</evidence>
<gene>
    <name evidence="9" type="ORF">SCD90_07480</name>
</gene>
<dbReference type="Gene3D" id="3.30.565.10">
    <property type="entry name" value="Histidine kinase-like ATPase, C-terminal domain"/>
    <property type="match status" value="1"/>
</dbReference>
<protein>
    <recommendedName>
        <fullName evidence="2">histidine kinase</fullName>
        <ecNumber evidence="2">2.7.13.3</ecNumber>
    </recommendedName>
</protein>